<protein>
    <submittedName>
        <fullName evidence="6">LysR family transcriptional regulator</fullName>
    </submittedName>
</protein>
<dbReference type="Gene3D" id="3.40.190.290">
    <property type="match status" value="1"/>
</dbReference>
<reference evidence="6 7" key="1">
    <citation type="submission" date="2017-12" db="EMBL/GenBank/DDBJ databases">
        <title>Genome sequence of the active heterotrophic nitrifier-denitrifier, Cupriavidus pauculus UM1.</title>
        <authorList>
            <person name="Putonti C."/>
            <person name="Castignetti D."/>
        </authorList>
    </citation>
    <scope>NUCLEOTIDE SEQUENCE [LARGE SCALE GENOMIC DNA]</scope>
    <source>
        <strain evidence="6 7">UM1</strain>
    </source>
</reference>
<sequence length="332" mass="35562">MLAIGPGTRNLAFPVLDFGKTESCGEQGVRFDLTDLRLFLTVVECGSLTQGARSMHLALASVSERIAGMEATLGAPLLERNRRGVRPTAAGDALLRHARSILGQVEQMRGELRSYATGLKGRIRLLSNTAALASFLPPHLRRFLAAHPDLSIDLGERPSPEIVQALVEGRAELGIVANFTDFSNLQTHRIAEDQLVVVASRQHRVAAQPAVAFADIVDEPIIGMADTALETHLAERASRLGHQLHYRVQLRNVGHVAMLVDAGIGISIVSGSLARSMPGGLAILPLSEPWATRRLFLCARDFGALTPQAGLLARQLIENGEPDASSPAVGKP</sequence>
<dbReference type="GO" id="GO:0003700">
    <property type="term" value="F:DNA-binding transcription factor activity"/>
    <property type="evidence" value="ECO:0007669"/>
    <property type="project" value="InterPro"/>
</dbReference>
<dbReference type="Gene3D" id="1.10.10.10">
    <property type="entry name" value="Winged helix-like DNA-binding domain superfamily/Winged helix DNA-binding domain"/>
    <property type="match status" value="1"/>
</dbReference>
<dbReference type="Pfam" id="PF03466">
    <property type="entry name" value="LysR_substrate"/>
    <property type="match status" value="1"/>
</dbReference>
<keyword evidence="3" id="KW-0238">DNA-binding</keyword>
<evidence type="ECO:0000256" key="3">
    <source>
        <dbReference type="ARBA" id="ARBA00023125"/>
    </source>
</evidence>
<dbReference type="FunFam" id="1.10.10.10:FF:000001">
    <property type="entry name" value="LysR family transcriptional regulator"/>
    <property type="match status" value="1"/>
</dbReference>
<dbReference type="Proteomes" id="UP000234341">
    <property type="component" value="Unassembled WGS sequence"/>
</dbReference>
<dbReference type="OrthoDB" id="9785974at2"/>
<dbReference type="AlphaFoldDB" id="A0A2N5C857"/>
<dbReference type="EMBL" id="PJRP01000012">
    <property type="protein sequence ID" value="PLP98399.1"/>
    <property type="molecule type" value="Genomic_DNA"/>
</dbReference>
<dbReference type="InterPro" id="IPR000847">
    <property type="entry name" value="LysR_HTH_N"/>
</dbReference>
<dbReference type="Pfam" id="PF00126">
    <property type="entry name" value="HTH_1"/>
    <property type="match status" value="1"/>
</dbReference>
<organism evidence="6 7">
    <name type="scientific">Cupriavidus pauculus</name>
    <dbReference type="NCBI Taxonomy" id="82633"/>
    <lineage>
        <taxon>Bacteria</taxon>
        <taxon>Pseudomonadati</taxon>
        <taxon>Pseudomonadota</taxon>
        <taxon>Betaproteobacteria</taxon>
        <taxon>Burkholderiales</taxon>
        <taxon>Burkholderiaceae</taxon>
        <taxon>Cupriavidus</taxon>
    </lineage>
</organism>
<dbReference type="CDD" id="cd08421">
    <property type="entry name" value="PBP2_LTTR_like_1"/>
    <property type="match status" value="1"/>
</dbReference>
<comment type="similarity">
    <text evidence="1">Belongs to the LysR transcriptional regulatory family.</text>
</comment>
<dbReference type="STRING" id="82633.GCA_000974605_03648"/>
<proteinExistence type="inferred from homology"/>
<dbReference type="PROSITE" id="PS50931">
    <property type="entry name" value="HTH_LYSR"/>
    <property type="match status" value="1"/>
</dbReference>
<dbReference type="GO" id="GO:0003677">
    <property type="term" value="F:DNA binding"/>
    <property type="evidence" value="ECO:0007669"/>
    <property type="project" value="UniProtKB-KW"/>
</dbReference>
<gene>
    <name evidence="6" type="ORF">CYJ10_22680</name>
</gene>
<dbReference type="PANTHER" id="PTHR30419">
    <property type="entry name" value="HTH-TYPE TRANSCRIPTIONAL REGULATOR YBHD"/>
    <property type="match status" value="1"/>
</dbReference>
<accession>A0A2N5C857</accession>
<evidence type="ECO:0000256" key="2">
    <source>
        <dbReference type="ARBA" id="ARBA00023015"/>
    </source>
</evidence>
<dbReference type="GO" id="GO:0005829">
    <property type="term" value="C:cytosol"/>
    <property type="evidence" value="ECO:0007669"/>
    <property type="project" value="TreeGrafter"/>
</dbReference>
<dbReference type="InterPro" id="IPR036390">
    <property type="entry name" value="WH_DNA-bd_sf"/>
</dbReference>
<dbReference type="SUPFAM" id="SSF53850">
    <property type="entry name" value="Periplasmic binding protein-like II"/>
    <property type="match status" value="1"/>
</dbReference>
<dbReference type="InterPro" id="IPR005119">
    <property type="entry name" value="LysR_subst-bd"/>
</dbReference>
<evidence type="ECO:0000256" key="1">
    <source>
        <dbReference type="ARBA" id="ARBA00009437"/>
    </source>
</evidence>
<keyword evidence="2" id="KW-0805">Transcription regulation</keyword>
<dbReference type="InterPro" id="IPR050950">
    <property type="entry name" value="HTH-type_LysR_regulators"/>
</dbReference>
<keyword evidence="4" id="KW-0804">Transcription</keyword>
<comment type="caution">
    <text evidence="6">The sequence shown here is derived from an EMBL/GenBank/DDBJ whole genome shotgun (WGS) entry which is preliminary data.</text>
</comment>
<evidence type="ECO:0000313" key="7">
    <source>
        <dbReference type="Proteomes" id="UP000234341"/>
    </source>
</evidence>
<name>A0A2N5C857_9BURK</name>
<evidence type="ECO:0000313" key="6">
    <source>
        <dbReference type="EMBL" id="PLP98399.1"/>
    </source>
</evidence>
<dbReference type="PANTHER" id="PTHR30419:SF2">
    <property type="entry name" value="LYSR FAMILY TRANSCRIPTIONAL REGULATOR"/>
    <property type="match status" value="1"/>
</dbReference>
<dbReference type="SUPFAM" id="SSF46785">
    <property type="entry name" value="Winged helix' DNA-binding domain"/>
    <property type="match status" value="1"/>
</dbReference>
<evidence type="ECO:0000259" key="5">
    <source>
        <dbReference type="PROSITE" id="PS50931"/>
    </source>
</evidence>
<dbReference type="InterPro" id="IPR036388">
    <property type="entry name" value="WH-like_DNA-bd_sf"/>
</dbReference>
<feature type="domain" description="HTH lysR-type" evidence="5">
    <location>
        <begin position="31"/>
        <end position="88"/>
    </location>
</feature>
<evidence type="ECO:0000256" key="4">
    <source>
        <dbReference type="ARBA" id="ARBA00023163"/>
    </source>
</evidence>